<name>A0A7I8VYH7_9ANNE</name>
<feature type="compositionally biased region" description="Polar residues" evidence="1">
    <location>
        <begin position="562"/>
        <end position="581"/>
    </location>
</feature>
<dbReference type="Pfam" id="PF12348">
    <property type="entry name" value="CLASP_N"/>
    <property type="match status" value="1"/>
</dbReference>
<dbReference type="EMBL" id="CAJFCJ010000014">
    <property type="protein sequence ID" value="CAD5121386.1"/>
    <property type="molecule type" value="Genomic_DNA"/>
</dbReference>
<gene>
    <name evidence="3" type="ORF">DGYR_LOCUS9347</name>
</gene>
<evidence type="ECO:0000256" key="1">
    <source>
        <dbReference type="SAM" id="MobiDB-lite"/>
    </source>
</evidence>
<comment type="caution">
    <text evidence="3">The sequence shown here is derived from an EMBL/GenBank/DDBJ whole genome shotgun (WGS) entry which is preliminary data.</text>
</comment>
<accession>A0A7I8VYH7</accession>
<dbReference type="GO" id="GO:0008017">
    <property type="term" value="F:microtubule binding"/>
    <property type="evidence" value="ECO:0007669"/>
    <property type="project" value="TreeGrafter"/>
</dbReference>
<evidence type="ECO:0000259" key="2">
    <source>
        <dbReference type="SMART" id="SM01349"/>
    </source>
</evidence>
<feature type="region of interest" description="Disordered" evidence="1">
    <location>
        <begin position="542"/>
        <end position="704"/>
    </location>
</feature>
<dbReference type="GO" id="GO:0005881">
    <property type="term" value="C:cytoplasmic microtubule"/>
    <property type="evidence" value="ECO:0007669"/>
    <property type="project" value="TreeGrafter"/>
</dbReference>
<feature type="compositionally biased region" description="Polar residues" evidence="1">
    <location>
        <begin position="778"/>
        <end position="788"/>
    </location>
</feature>
<feature type="domain" description="TOG" evidence="2">
    <location>
        <begin position="1161"/>
        <end position="1378"/>
    </location>
</feature>
<dbReference type="Proteomes" id="UP000549394">
    <property type="component" value="Unassembled WGS sequence"/>
</dbReference>
<feature type="region of interest" description="Disordered" evidence="1">
    <location>
        <begin position="716"/>
        <end position="753"/>
    </location>
</feature>
<dbReference type="InterPro" id="IPR011989">
    <property type="entry name" value="ARM-like"/>
</dbReference>
<evidence type="ECO:0000313" key="3">
    <source>
        <dbReference type="EMBL" id="CAD5121386.1"/>
    </source>
</evidence>
<feature type="compositionally biased region" description="Polar residues" evidence="1">
    <location>
        <begin position="1155"/>
        <end position="1165"/>
    </location>
</feature>
<feature type="region of interest" description="Disordered" evidence="1">
    <location>
        <begin position="1131"/>
        <end position="1165"/>
    </location>
</feature>
<dbReference type="InterPro" id="IPR024395">
    <property type="entry name" value="CLASP_N_dom"/>
</dbReference>
<feature type="domain" description="TOG" evidence="2">
    <location>
        <begin position="28"/>
        <end position="253"/>
    </location>
</feature>
<feature type="region of interest" description="Disordered" evidence="1">
    <location>
        <begin position="831"/>
        <end position="904"/>
    </location>
</feature>
<dbReference type="SMART" id="SM01349">
    <property type="entry name" value="TOG"/>
    <property type="match status" value="4"/>
</dbReference>
<dbReference type="Gene3D" id="1.25.10.10">
    <property type="entry name" value="Leucine-rich Repeat Variant"/>
    <property type="match status" value="4"/>
</dbReference>
<dbReference type="PANTHER" id="PTHR21567:SF87">
    <property type="entry name" value="CRESCERIN-LIKE PROTEIN CHE-12"/>
    <property type="match status" value="1"/>
</dbReference>
<dbReference type="GO" id="GO:0005929">
    <property type="term" value="C:cilium"/>
    <property type="evidence" value="ECO:0007669"/>
    <property type="project" value="TreeGrafter"/>
</dbReference>
<protein>
    <recommendedName>
        <fullName evidence="2">TOG domain-containing protein</fullName>
    </recommendedName>
</protein>
<dbReference type="SUPFAM" id="SSF48371">
    <property type="entry name" value="ARM repeat"/>
    <property type="match status" value="2"/>
</dbReference>
<dbReference type="PANTHER" id="PTHR21567">
    <property type="entry name" value="CLASP"/>
    <property type="match status" value="1"/>
</dbReference>
<organism evidence="3 4">
    <name type="scientific">Dimorphilus gyrociliatus</name>
    <dbReference type="NCBI Taxonomy" id="2664684"/>
    <lineage>
        <taxon>Eukaryota</taxon>
        <taxon>Metazoa</taxon>
        <taxon>Spiralia</taxon>
        <taxon>Lophotrochozoa</taxon>
        <taxon>Annelida</taxon>
        <taxon>Polychaeta</taxon>
        <taxon>Polychaeta incertae sedis</taxon>
        <taxon>Dinophilidae</taxon>
        <taxon>Dimorphilus</taxon>
    </lineage>
</organism>
<feature type="compositionally biased region" description="Low complexity" evidence="1">
    <location>
        <begin position="621"/>
        <end position="633"/>
    </location>
</feature>
<feature type="region of interest" description="Disordered" evidence="1">
    <location>
        <begin position="778"/>
        <end position="811"/>
    </location>
</feature>
<keyword evidence="4" id="KW-1185">Reference proteome</keyword>
<feature type="compositionally biased region" description="Low complexity" evidence="1">
    <location>
        <begin position="542"/>
        <end position="553"/>
    </location>
</feature>
<dbReference type="InterPro" id="IPR034085">
    <property type="entry name" value="TOG"/>
</dbReference>
<evidence type="ECO:0000313" key="4">
    <source>
        <dbReference type="Proteomes" id="UP000549394"/>
    </source>
</evidence>
<sequence length="1386" mass="153089">MAVQAKLAPFPARHQSHRIYPHCRSSLAVSMEEDDLAKLQSDTYSYKLEILDRLYTQALTNGGHLPFRNCTNAAVYSSLSSALCDPQSDVRQKCIELIDHTLAQQENVDSCMSVLMQKLIPNIGDSNIAIRKAVTQTLKHYMSLTSDLQELISAIVNYGLSNPDTHIRRETIIALPIILHDDQFAHENFFKLAQSLCQCLRERDAAMKRVVLTALGHIRKLVGDSQFSAYIKQMPHTQQSFYYEAEGGTGDQAWINSQYSNFSADEDDGEEEEEEKLEFGVIPQYIMTKVYNTKSTSIRQTGMEQLFATVSKLDDIGVHCLQPHLMGFISFLHNMLDDPHFKLTMLILDTIGSLVNVLGPKAQHYTRSFVLAFTKRMPDALMKISIMKGFITLMHALTPKIVVPFLADNLRHKNHKIRQETLNVIIATVLRFPSNDLNLGGICQLIAHTLVDPKKQVRLASLECFSSIAQSMGAGRREPLANAVDSVELSSNGEGALAAVQARLARRLLPKINTNGLVEYATPLSNRNSFQGVDIDWIEQASSSTNSARSMRSIPTDVEVESVTSFSARSTPTPGESTNTPRRIISAKSKSKLPWSASEDGDRLSFSSSWPDPRMFEEARSIASASSQTAQTPTPTPRRVLDPIPMSAAEQERETPIPTRAILARSNSTKNGRLPSAARRPPSGRSPNADAEKESVISGEDEDEMMRSLTGIRNSASMKKAEKHNRPAPIMTNHPSGNPPQGPSTPTFSPHGGVTFNMNSDFMASIKGTGIGLNNEITESTTSVTSRTPIARKPVHRARDSTAGISSSEQADSAALNNIALQGKGVFEPDKNELEEIVKPSKSTHPGRDRRRVTKQPKAQPPSPALRKKNSTVRQDSQDKAEGADCSSHEDDELSLKPFTSSSSPHQLVDMALGKLESSEWERKTEGIRDFRRIARFHTDCLKFKTHQISLGICAEAKNLRSQVARSAVFCLKDLFSNAPKCMDAEMDFCTKTLLLKYAESNQFIKNAVVEALDAIVDNTQNHLRCANALIGFGMQHKNPVIRGVTARSLLNLVRRAGVSKIFEKSELCERLLNATVHMLQDGASDTRTQAAQIVHFLADHDMFERMLNKYVPDDRLKAVRGRIDKYKARVPESMSEPASAASSAKRSRSVTSSNRSQGQQLTSDELKALTSQLAASDWRERQEGLEKVLNLARNRPASIGVHMTRVLDKLASCARDSNSKVTLYTLNTLPELVELLNEYMSMSPAGQLSQLVGAITLGMASKQRETRRAATNALDAVMNLDAAQLLQPFVNQAQGANSRLKPDLVDRVAYLVSEVYNKKPKAVTLHAVPLLWHTFGVMPSPLTSTSPIVQAGKKLAMVLYKFMGDGLYDAAPNRFTSTLADILYN</sequence>
<reference evidence="3 4" key="1">
    <citation type="submission" date="2020-08" db="EMBL/GenBank/DDBJ databases">
        <authorList>
            <person name="Hejnol A."/>
        </authorList>
    </citation>
    <scope>NUCLEOTIDE SEQUENCE [LARGE SCALE GENOMIC DNA]</scope>
</reference>
<dbReference type="GO" id="GO:0000226">
    <property type="term" value="P:microtubule cytoskeleton organization"/>
    <property type="evidence" value="ECO:0007669"/>
    <property type="project" value="TreeGrafter"/>
</dbReference>
<feature type="domain" description="TOG" evidence="2">
    <location>
        <begin position="885"/>
        <end position="1133"/>
    </location>
</feature>
<feature type="compositionally biased region" description="Low complexity" evidence="1">
    <location>
        <begin position="1132"/>
        <end position="1154"/>
    </location>
</feature>
<feature type="domain" description="TOG" evidence="2">
    <location>
        <begin position="268"/>
        <end position="506"/>
    </location>
</feature>
<feature type="compositionally biased region" description="Basic and acidic residues" evidence="1">
    <location>
        <begin position="876"/>
        <end position="889"/>
    </location>
</feature>
<proteinExistence type="predicted"/>
<dbReference type="InterPro" id="IPR016024">
    <property type="entry name" value="ARM-type_fold"/>
</dbReference>
<dbReference type="OrthoDB" id="63891at2759"/>